<dbReference type="Proteomes" id="UP001360953">
    <property type="component" value="Unassembled WGS sequence"/>
</dbReference>
<dbReference type="GeneID" id="92037024"/>
<protein>
    <submittedName>
        <fullName evidence="2">Uncharacterized protein</fullName>
    </submittedName>
</protein>
<keyword evidence="3" id="KW-1185">Reference proteome</keyword>
<organism evidence="2 3">
    <name type="scientific">Phyllosticta citribraziliensis</name>
    <dbReference type="NCBI Taxonomy" id="989973"/>
    <lineage>
        <taxon>Eukaryota</taxon>
        <taxon>Fungi</taxon>
        <taxon>Dikarya</taxon>
        <taxon>Ascomycota</taxon>
        <taxon>Pezizomycotina</taxon>
        <taxon>Dothideomycetes</taxon>
        <taxon>Dothideomycetes incertae sedis</taxon>
        <taxon>Botryosphaeriales</taxon>
        <taxon>Phyllostictaceae</taxon>
        <taxon>Phyllosticta</taxon>
    </lineage>
</organism>
<dbReference type="EMBL" id="JBBPEH010000010">
    <property type="protein sequence ID" value="KAK7533160.1"/>
    <property type="molecule type" value="Genomic_DNA"/>
</dbReference>
<feature type="compositionally biased region" description="Acidic residues" evidence="1">
    <location>
        <begin position="194"/>
        <end position="203"/>
    </location>
</feature>
<accession>A0ABR1LGY9</accession>
<dbReference type="RefSeq" id="XP_066652553.1">
    <property type="nucleotide sequence ID" value="XM_066804118.1"/>
</dbReference>
<evidence type="ECO:0000313" key="2">
    <source>
        <dbReference type="EMBL" id="KAK7533160.1"/>
    </source>
</evidence>
<sequence>MLFLLTMLKRIGCCTDQLDSAYDQCIKASQMSEFSLIYHFQNSLFQLQSALQRSSAYPRFDSLTSKPQWHPQPLKTNYQLKMCKTHKTLFLCGCFLRSPDIELCQSALTRLNCTVDDVIDLSWTYCADYPNCEVVIGGGVDLLSRSRQAARSSCVHFAAAAPRGAFDDGRGGDDGGGRGGGRDTSAGMQNGGDQEVEDESEQK</sequence>
<reference evidence="2 3" key="1">
    <citation type="submission" date="2024-04" db="EMBL/GenBank/DDBJ databases">
        <title>Phyllosticta paracitricarpa is synonymous to the EU quarantine fungus P. citricarpa based on phylogenomic analyses.</title>
        <authorList>
            <consortium name="Lawrence Berkeley National Laboratory"/>
            <person name="Van ingen-buijs V.A."/>
            <person name="Van westerhoven A.C."/>
            <person name="Haridas S."/>
            <person name="Skiadas P."/>
            <person name="Martin F."/>
            <person name="Groenewald J.Z."/>
            <person name="Crous P.W."/>
            <person name="Seidl M.F."/>
        </authorList>
    </citation>
    <scope>NUCLEOTIDE SEQUENCE [LARGE SCALE GENOMIC DNA]</scope>
    <source>
        <strain evidence="2 3">CPC 17464</strain>
    </source>
</reference>
<feature type="region of interest" description="Disordered" evidence="1">
    <location>
        <begin position="163"/>
        <end position="203"/>
    </location>
</feature>
<name>A0ABR1LGY9_9PEZI</name>
<gene>
    <name evidence="2" type="ORF">J3D65DRAFT_72172</name>
</gene>
<proteinExistence type="predicted"/>
<evidence type="ECO:0000256" key="1">
    <source>
        <dbReference type="SAM" id="MobiDB-lite"/>
    </source>
</evidence>
<evidence type="ECO:0000313" key="3">
    <source>
        <dbReference type="Proteomes" id="UP001360953"/>
    </source>
</evidence>
<comment type="caution">
    <text evidence="2">The sequence shown here is derived from an EMBL/GenBank/DDBJ whole genome shotgun (WGS) entry which is preliminary data.</text>
</comment>
<feature type="compositionally biased region" description="Basic and acidic residues" evidence="1">
    <location>
        <begin position="165"/>
        <end position="176"/>
    </location>
</feature>